<sequence>MMAVPFNTAQVPHENIEVSDAGDFTIHINEFDPAIRQDKRSSDDADEAGAKGLVRTASLKVQKGILVGHSQYFKTMFDGRWAHGPKEDSVILNEDTVRSMELWLRMLHSTTDALPKQNLSVEEVWHAIMAGDKYGFDLRELQEWFVAWYKEMRNASGKKTFFEEFAPQLLFPCYAFNYAEGFQELTRFMTYNEPRHIMEFNPTHHLQMHLRPRIIHQDRSRPADQSILAEQLNAAKGRLRTILHLALFKRVNEIIDRATCACKEQTVFDFLKELRRIDVSPLDLSSTKASVAEMLDRLRQYDGTNTRSHGLSSNDTSLNQSRQIPCSVCWLDGETIVQQAIGRVSNYFDGLCLDCMDRTKDLRVEANKDQDYWFHNEWKESYDRRCRISHGEPTWYFSFMGRKEKRGLIAE</sequence>
<protein>
    <recommendedName>
        <fullName evidence="1">BTB domain-containing protein</fullName>
    </recommendedName>
</protein>
<dbReference type="InterPro" id="IPR011333">
    <property type="entry name" value="SKP1/BTB/POZ_sf"/>
</dbReference>
<proteinExistence type="predicted"/>
<dbReference type="Gene3D" id="3.30.710.10">
    <property type="entry name" value="Potassium Channel Kv1.1, Chain A"/>
    <property type="match status" value="1"/>
</dbReference>
<evidence type="ECO:0000313" key="3">
    <source>
        <dbReference type="Proteomes" id="UP000641853"/>
    </source>
</evidence>
<dbReference type="PROSITE" id="PS50097">
    <property type="entry name" value="BTB"/>
    <property type="match status" value="1"/>
</dbReference>
<comment type="caution">
    <text evidence="2">The sequence shown here is derived from an EMBL/GenBank/DDBJ whole genome shotgun (WGS) entry which is preliminary data.</text>
</comment>
<feature type="domain" description="BTB" evidence="1">
    <location>
        <begin position="54"/>
        <end position="116"/>
    </location>
</feature>
<gene>
    <name evidence="2" type="ORF">CNMCM7691_005918</name>
</gene>
<keyword evidence="3" id="KW-1185">Reference proteome</keyword>
<name>A0A8H6QRT5_9EURO</name>
<dbReference type="EMBL" id="JACBAG010001895">
    <property type="protein sequence ID" value="KAF7177589.1"/>
    <property type="molecule type" value="Genomic_DNA"/>
</dbReference>
<dbReference type="AlphaFoldDB" id="A0A8H6QRT5"/>
<accession>A0A8H6QRT5</accession>
<evidence type="ECO:0000313" key="2">
    <source>
        <dbReference type="EMBL" id="KAF7177589.1"/>
    </source>
</evidence>
<dbReference type="InterPro" id="IPR000210">
    <property type="entry name" value="BTB/POZ_dom"/>
</dbReference>
<reference evidence="2" key="1">
    <citation type="submission" date="2020-06" db="EMBL/GenBank/DDBJ databases">
        <title>Draft genome sequences of strains closely related to Aspergillus parafelis and Aspergillus hiratsukae.</title>
        <authorList>
            <person name="Dos Santos R.A.C."/>
            <person name="Rivero-Menendez O."/>
            <person name="Steenwyk J.L."/>
            <person name="Mead M.E."/>
            <person name="Goldman G.H."/>
            <person name="Alastruey-Izquierdo A."/>
            <person name="Rokas A."/>
        </authorList>
    </citation>
    <scope>NUCLEOTIDE SEQUENCE</scope>
    <source>
        <strain evidence="2">CNM-CM7691</strain>
    </source>
</reference>
<dbReference type="Proteomes" id="UP000641853">
    <property type="component" value="Unassembled WGS sequence"/>
</dbReference>
<organism evidence="2 3">
    <name type="scientific">Aspergillus felis</name>
    <dbReference type="NCBI Taxonomy" id="1287682"/>
    <lineage>
        <taxon>Eukaryota</taxon>
        <taxon>Fungi</taxon>
        <taxon>Dikarya</taxon>
        <taxon>Ascomycota</taxon>
        <taxon>Pezizomycotina</taxon>
        <taxon>Eurotiomycetes</taxon>
        <taxon>Eurotiomycetidae</taxon>
        <taxon>Eurotiales</taxon>
        <taxon>Aspergillaceae</taxon>
        <taxon>Aspergillus</taxon>
        <taxon>Aspergillus subgen. Fumigati</taxon>
    </lineage>
</organism>
<evidence type="ECO:0000259" key="1">
    <source>
        <dbReference type="PROSITE" id="PS50097"/>
    </source>
</evidence>